<name>A0A0P1IK18_9RHOB</name>
<dbReference type="EMBL" id="CYUD01000006">
    <property type="protein sequence ID" value="CUK00983.1"/>
    <property type="molecule type" value="Genomic_DNA"/>
</dbReference>
<protein>
    <recommendedName>
        <fullName evidence="3">Lipoprotein</fullName>
    </recommendedName>
</protein>
<organism evidence="1 2">
    <name type="scientific">Ruegeria denitrificans</name>
    <dbReference type="NCBI Taxonomy" id="1715692"/>
    <lineage>
        <taxon>Bacteria</taxon>
        <taxon>Pseudomonadati</taxon>
        <taxon>Pseudomonadota</taxon>
        <taxon>Alphaproteobacteria</taxon>
        <taxon>Rhodobacterales</taxon>
        <taxon>Roseobacteraceae</taxon>
        <taxon>Ruegeria</taxon>
    </lineage>
</organism>
<evidence type="ECO:0000313" key="2">
    <source>
        <dbReference type="Proteomes" id="UP000051260"/>
    </source>
</evidence>
<evidence type="ECO:0000313" key="1">
    <source>
        <dbReference type="EMBL" id="CUK00983.1"/>
    </source>
</evidence>
<gene>
    <name evidence="1" type="ORF">RUE5091_02197</name>
</gene>
<dbReference type="STRING" id="1715692.RUE5091_02197"/>
<dbReference type="RefSeq" id="WP_058281920.1">
    <property type="nucleotide sequence ID" value="NZ_CYUD01000006.1"/>
</dbReference>
<dbReference type="OrthoDB" id="9940756at2"/>
<proteinExistence type="predicted"/>
<reference evidence="2" key="1">
    <citation type="submission" date="2015-09" db="EMBL/GenBank/DDBJ databases">
        <authorList>
            <person name="Rodrigo-Torres L."/>
            <person name="Arahal D.R."/>
        </authorList>
    </citation>
    <scope>NUCLEOTIDE SEQUENCE [LARGE SCALE GENOMIC DNA]</scope>
    <source>
        <strain evidence="2">CECT 5091</strain>
    </source>
</reference>
<dbReference type="PROSITE" id="PS51257">
    <property type="entry name" value="PROKAR_LIPOPROTEIN"/>
    <property type="match status" value="1"/>
</dbReference>
<dbReference type="Proteomes" id="UP000051260">
    <property type="component" value="Unassembled WGS sequence"/>
</dbReference>
<sequence length="82" mass="8369">MTHTLLKALSISAITALSACGGSGSDRAELAFKQVDCAKQAGIGGSFTTQYTLQDGKQTEVFVPGNGISEEQAAKANACMTA</sequence>
<keyword evidence="2" id="KW-1185">Reference proteome</keyword>
<evidence type="ECO:0008006" key="3">
    <source>
        <dbReference type="Google" id="ProtNLM"/>
    </source>
</evidence>
<dbReference type="AlphaFoldDB" id="A0A0P1IK18"/>
<accession>A0A0P1IK18</accession>